<dbReference type="RefSeq" id="WP_154510665.1">
    <property type="nucleotide sequence ID" value="NZ_VUMH01000005.1"/>
</dbReference>
<accession>A0A6L5XL21</accession>
<dbReference type="EMBL" id="VUMH01000005">
    <property type="protein sequence ID" value="MSS27779.1"/>
    <property type="molecule type" value="Genomic_DNA"/>
</dbReference>
<feature type="signal peptide" evidence="2">
    <location>
        <begin position="1"/>
        <end position="22"/>
    </location>
</feature>
<evidence type="ECO:0000256" key="2">
    <source>
        <dbReference type="SAM" id="SignalP"/>
    </source>
</evidence>
<dbReference type="InterPro" id="IPR011055">
    <property type="entry name" value="Dup_hybrid_motif"/>
</dbReference>
<reference evidence="3 4" key="1">
    <citation type="submission" date="2019-09" db="EMBL/GenBank/DDBJ databases">
        <title>In-depth cultivation of the pig gut microbiome towards novel bacterial diversity and tailored functional studies.</title>
        <authorList>
            <person name="Wylensek D."/>
            <person name="Hitch T.C.A."/>
            <person name="Clavel T."/>
        </authorList>
    </citation>
    <scope>NUCLEOTIDE SEQUENCE [LARGE SCALE GENOMIC DNA]</scope>
    <source>
        <strain evidence="3 4">PG-178-WT-4</strain>
    </source>
</reference>
<keyword evidence="2" id="KW-0732">Signal</keyword>
<evidence type="ECO:0000256" key="1">
    <source>
        <dbReference type="SAM" id="MobiDB-lite"/>
    </source>
</evidence>
<dbReference type="SUPFAM" id="SSF51261">
    <property type="entry name" value="Duplicated hybrid motif"/>
    <property type="match status" value="1"/>
</dbReference>
<feature type="region of interest" description="Disordered" evidence="1">
    <location>
        <begin position="26"/>
        <end position="53"/>
    </location>
</feature>
<comment type="caution">
    <text evidence="3">The sequence shown here is derived from an EMBL/GenBank/DDBJ whole genome shotgun (WGS) entry which is preliminary data.</text>
</comment>
<evidence type="ECO:0000313" key="4">
    <source>
        <dbReference type="Proteomes" id="UP000477488"/>
    </source>
</evidence>
<dbReference type="Proteomes" id="UP000477488">
    <property type="component" value="Unassembled WGS sequence"/>
</dbReference>
<protein>
    <submittedName>
        <fullName evidence="3">Uncharacterized protein</fullName>
    </submittedName>
</protein>
<feature type="chain" id="PRO_5026956666" evidence="2">
    <location>
        <begin position="23"/>
        <end position="136"/>
    </location>
</feature>
<dbReference type="Gene3D" id="2.70.70.10">
    <property type="entry name" value="Glucose Permease (Domain IIA)"/>
    <property type="match status" value="1"/>
</dbReference>
<gene>
    <name evidence="3" type="ORF">FYJ44_06880</name>
</gene>
<sequence length="136" mass="14505">MILKVLGAALLCMPLMAGVCRAAEESVTPQGQASENKEDTTPGTSPVAETGKLPPLAAMITSPFGLRRMPGWLSRRGMVMREHSGLDIRARLGWPVVAFEGGPVIRGRNGRPARMGDLKALENYSPPSLPAWGQGQ</sequence>
<name>A0A6L5XL21_9BACT</name>
<evidence type="ECO:0000313" key="3">
    <source>
        <dbReference type="EMBL" id="MSS27779.1"/>
    </source>
</evidence>
<dbReference type="AlphaFoldDB" id="A0A6L5XL21"/>
<proteinExistence type="predicted"/>
<organism evidence="3 4">
    <name type="scientific">Desulfovibrio porci</name>
    <dbReference type="NCBI Taxonomy" id="2605782"/>
    <lineage>
        <taxon>Bacteria</taxon>
        <taxon>Pseudomonadati</taxon>
        <taxon>Thermodesulfobacteriota</taxon>
        <taxon>Desulfovibrionia</taxon>
        <taxon>Desulfovibrionales</taxon>
        <taxon>Desulfovibrionaceae</taxon>
        <taxon>Desulfovibrio</taxon>
    </lineage>
</organism>
<keyword evidence="4" id="KW-1185">Reference proteome</keyword>